<sequence>WTFVNTFIESSNLNINIQQFADQLNICMGNSKVKKKCLECFFVITDVSNKQMARSKHKSPHKKACEVPASQNEHSHYICDDNGDVKCLPGWTGDLCDVPICRKGCDPLQGYCKRPGECRCKLGFYGELCNKCIALPGCQHGYCNNSFECICEDGWDGLFCSEPICRLDCHATRGYCEYPSECRCRLGWAGETCKDCQVLPGCQHGYCTKPLECKCKKGWTGILCQSAICAEGCHREHGYCRKPGDCRCKVGWWGKSCDQCYAYPGCKNGSCRRPWECNCKPGWGGMLCDQELTFCDTNQDVCENGATCVSLTEEDGDYRCLCAEGYTGRNCEVQKMVLGGMMNVTASTSKPSPAVPSTSTAEPDHVNEAV</sequence>
<dbReference type="AlphaFoldDB" id="A0A1B6LUF6"/>
<comment type="caution">
    <text evidence="10">Lacks conserved residue(s) required for the propagation of feature annotation.</text>
</comment>
<evidence type="ECO:0000256" key="2">
    <source>
        <dbReference type="ARBA" id="ARBA00022473"/>
    </source>
</evidence>
<dbReference type="GO" id="GO:0016020">
    <property type="term" value="C:membrane"/>
    <property type="evidence" value="ECO:0007669"/>
    <property type="project" value="UniProtKB-SubCell"/>
</dbReference>
<dbReference type="FunFam" id="2.10.25.10:FF:000294">
    <property type="entry name" value="Delta-like protein"/>
    <property type="match status" value="1"/>
</dbReference>
<keyword evidence="4" id="KW-0812">Transmembrane</keyword>
<evidence type="ECO:0000256" key="4">
    <source>
        <dbReference type="ARBA" id="ARBA00022692"/>
    </source>
</evidence>
<accession>A0A1B6LUF6</accession>
<keyword evidence="8 10" id="KW-1015">Disulfide bond</keyword>
<evidence type="ECO:0000256" key="11">
    <source>
        <dbReference type="SAM" id="MobiDB-lite"/>
    </source>
</evidence>
<dbReference type="GO" id="GO:0007154">
    <property type="term" value="P:cell communication"/>
    <property type="evidence" value="ECO:0007669"/>
    <property type="project" value="InterPro"/>
</dbReference>
<evidence type="ECO:0000313" key="13">
    <source>
        <dbReference type="EMBL" id="JAT27300.1"/>
    </source>
</evidence>
<dbReference type="PANTHER" id="PTHR11219:SF69">
    <property type="entry name" value="TENEURIN-A"/>
    <property type="match status" value="1"/>
</dbReference>
<keyword evidence="7" id="KW-0472">Membrane</keyword>
<evidence type="ECO:0000259" key="12">
    <source>
        <dbReference type="PROSITE" id="PS50026"/>
    </source>
</evidence>
<evidence type="ECO:0000256" key="10">
    <source>
        <dbReference type="PROSITE-ProRule" id="PRU00076"/>
    </source>
</evidence>
<dbReference type="InterPro" id="IPR001774">
    <property type="entry name" value="DSL"/>
</dbReference>
<dbReference type="Gene3D" id="2.10.25.10">
    <property type="entry name" value="Laminin"/>
    <property type="match status" value="4"/>
</dbReference>
<evidence type="ECO:0000256" key="7">
    <source>
        <dbReference type="ARBA" id="ARBA00023136"/>
    </source>
</evidence>
<dbReference type="PROSITE" id="PS01186">
    <property type="entry name" value="EGF_2"/>
    <property type="match status" value="2"/>
</dbReference>
<keyword evidence="9" id="KW-0325">Glycoprotein</keyword>
<dbReference type="Pfam" id="PF00008">
    <property type="entry name" value="EGF"/>
    <property type="match status" value="1"/>
</dbReference>
<protein>
    <recommendedName>
        <fullName evidence="12">EGF-like domain-containing protein</fullName>
    </recommendedName>
</protein>
<dbReference type="Gene3D" id="2.10.25.140">
    <property type="match status" value="1"/>
</dbReference>
<evidence type="ECO:0000256" key="1">
    <source>
        <dbReference type="ARBA" id="ARBA00004479"/>
    </source>
</evidence>
<reference evidence="13" key="1">
    <citation type="submission" date="2015-11" db="EMBL/GenBank/DDBJ databases">
        <title>De novo transcriptome assembly of four potential Pierce s Disease insect vectors from Arizona vineyards.</title>
        <authorList>
            <person name="Tassone E.E."/>
        </authorList>
    </citation>
    <scope>NUCLEOTIDE SEQUENCE</scope>
</reference>
<dbReference type="Pfam" id="PF01414">
    <property type="entry name" value="DSL"/>
    <property type="match status" value="1"/>
</dbReference>
<comment type="subcellular location">
    <subcellularLocation>
        <location evidence="1">Membrane</location>
        <topology evidence="1">Single-pass type I membrane protein</topology>
    </subcellularLocation>
</comment>
<evidence type="ECO:0000256" key="8">
    <source>
        <dbReference type="ARBA" id="ARBA00023157"/>
    </source>
</evidence>
<name>A0A1B6LUF6_9HEMI</name>
<dbReference type="SUPFAM" id="SSF57196">
    <property type="entry name" value="EGF/Laminin"/>
    <property type="match status" value="1"/>
</dbReference>
<feature type="non-terminal residue" evidence="13">
    <location>
        <position position="1"/>
    </location>
</feature>
<dbReference type="CDD" id="cd00054">
    <property type="entry name" value="EGF_CA"/>
    <property type="match status" value="1"/>
</dbReference>
<evidence type="ECO:0000256" key="5">
    <source>
        <dbReference type="ARBA" id="ARBA00022737"/>
    </source>
</evidence>
<evidence type="ECO:0000256" key="6">
    <source>
        <dbReference type="ARBA" id="ARBA00022989"/>
    </source>
</evidence>
<feature type="compositionally biased region" description="Polar residues" evidence="11">
    <location>
        <begin position="347"/>
        <end position="361"/>
    </location>
</feature>
<evidence type="ECO:0000256" key="9">
    <source>
        <dbReference type="ARBA" id="ARBA00023180"/>
    </source>
</evidence>
<dbReference type="SMART" id="SM00181">
    <property type="entry name" value="EGF"/>
    <property type="match status" value="7"/>
</dbReference>
<dbReference type="Pfam" id="PF21700">
    <property type="entry name" value="EGF_DL_JAG"/>
    <property type="match status" value="3"/>
</dbReference>
<dbReference type="PROSITE" id="PS00022">
    <property type="entry name" value="EGF_1"/>
    <property type="match status" value="4"/>
</dbReference>
<dbReference type="FunFam" id="2.10.25.140:FF:000002">
    <property type="entry name" value="Delta-like protein"/>
    <property type="match status" value="1"/>
</dbReference>
<evidence type="ECO:0000256" key="3">
    <source>
        <dbReference type="ARBA" id="ARBA00022536"/>
    </source>
</evidence>
<feature type="disulfide bond" evidence="10">
    <location>
        <begin position="322"/>
        <end position="331"/>
    </location>
</feature>
<keyword evidence="5" id="KW-0677">Repeat</keyword>
<dbReference type="PANTHER" id="PTHR11219">
    <property type="entry name" value="TENEURIN AND N-ACETYLGLUCOSAMINE-1-PHOSPHODIESTER ALPHA-N-ACETYLGLUCOSAMINIDASE"/>
    <property type="match status" value="1"/>
</dbReference>
<feature type="region of interest" description="Disordered" evidence="11">
    <location>
        <begin position="347"/>
        <end position="370"/>
    </location>
</feature>
<dbReference type="InterPro" id="IPR000742">
    <property type="entry name" value="EGF"/>
</dbReference>
<dbReference type="InterPro" id="IPR051216">
    <property type="entry name" value="Teneurin"/>
</dbReference>
<dbReference type="FunFam" id="2.10.25.10:FF:000018">
    <property type="entry name" value="Delta-like 1"/>
    <property type="match status" value="3"/>
</dbReference>
<dbReference type="EMBL" id="GEBQ01012677">
    <property type="protein sequence ID" value="JAT27300.1"/>
    <property type="molecule type" value="Transcribed_RNA"/>
</dbReference>
<proteinExistence type="predicted"/>
<keyword evidence="2" id="KW-0217">Developmental protein</keyword>
<keyword evidence="3 10" id="KW-0245">EGF-like domain</keyword>
<gene>
    <name evidence="13" type="ORF">g.19147</name>
</gene>
<keyword evidence="6" id="KW-1133">Transmembrane helix</keyword>
<feature type="domain" description="EGF-like" evidence="12">
    <location>
        <begin position="291"/>
        <end position="332"/>
    </location>
</feature>
<organism evidence="13">
    <name type="scientific">Graphocephala atropunctata</name>
    <dbReference type="NCBI Taxonomy" id="36148"/>
    <lineage>
        <taxon>Eukaryota</taxon>
        <taxon>Metazoa</taxon>
        <taxon>Ecdysozoa</taxon>
        <taxon>Arthropoda</taxon>
        <taxon>Hexapoda</taxon>
        <taxon>Insecta</taxon>
        <taxon>Pterygota</taxon>
        <taxon>Neoptera</taxon>
        <taxon>Paraneoptera</taxon>
        <taxon>Hemiptera</taxon>
        <taxon>Auchenorrhyncha</taxon>
        <taxon>Membracoidea</taxon>
        <taxon>Cicadellidae</taxon>
        <taxon>Cicadellinae</taxon>
        <taxon>Cicadellini</taxon>
        <taxon>Graphocephala</taxon>
    </lineage>
</organism>
<dbReference type="PROSITE" id="PS50026">
    <property type="entry name" value="EGF_3"/>
    <property type="match status" value="1"/>
</dbReference>